<dbReference type="GO" id="GO:0004865">
    <property type="term" value="F:protein serine/threonine phosphatase inhibitor activity"/>
    <property type="evidence" value="ECO:0007669"/>
    <property type="project" value="InterPro"/>
</dbReference>
<evidence type="ECO:0000256" key="1">
    <source>
        <dbReference type="SAM" id="MobiDB-lite"/>
    </source>
</evidence>
<dbReference type="InterPro" id="IPR011107">
    <property type="entry name" value="PPI_Ypi1"/>
</dbReference>
<dbReference type="GO" id="GO:0005634">
    <property type="term" value="C:nucleus"/>
    <property type="evidence" value="ECO:0007669"/>
    <property type="project" value="TreeGrafter"/>
</dbReference>
<dbReference type="GO" id="GO:0008157">
    <property type="term" value="F:protein phosphatase 1 binding"/>
    <property type="evidence" value="ECO:0007669"/>
    <property type="project" value="TreeGrafter"/>
</dbReference>
<dbReference type="Pfam" id="PF07491">
    <property type="entry name" value="PPI_Ypi1"/>
    <property type="match status" value="1"/>
</dbReference>
<dbReference type="PANTHER" id="PTHR20835:SF0">
    <property type="entry name" value="E3 UBIQUITIN-PROTEIN LIGASE PPP1R11"/>
    <property type="match status" value="1"/>
</dbReference>
<name>W4FM55_APHAT</name>
<dbReference type="GeneID" id="20817555"/>
<organism evidence="2">
    <name type="scientific">Aphanomyces astaci</name>
    <name type="common">Crayfish plague agent</name>
    <dbReference type="NCBI Taxonomy" id="112090"/>
    <lineage>
        <taxon>Eukaryota</taxon>
        <taxon>Sar</taxon>
        <taxon>Stramenopiles</taxon>
        <taxon>Oomycota</taxon>
        <taxon>Saprolegniomycetes</taxon>
        <taxon>Saprolegniales</taxon>
        <taxon>Verrucalvaceae</taxon>
        <taxon>Aphanomyces</taxon>
    </lineage>
</organism>
<dbReference type="PANTHER" id="PTHR20835">
    <property type="entry name" value="E3 UBIQUITIN-PROTEIN LIGASE PPP1R11-RELATED"/>
    <property type="match status" value="1"/>
</dbReference>
<feature type="compositionally biased region" description="Basic and acidic residues" evidence="1">
    <location>
        <begin position="92"/>
        <end position="105"/>
    </location>
</feature>
<protein>
    <submittedName>
        <fullName evidence="2">Uncharacterized protein</fullName>
    </submittedName>
</protein>
<feature type="region of interest" description="Disordered" evidence="1">
    <location>
        <begin position="1"/>
        <end position="23"/>
    </location>
</feature>
<dbReference type="OrthoDB" id="307488at2759"/>
<dbReference type="STRING" id="112090.W4FM55"/>
<proteinExistence type="predicted"/>
<dbReference type="VEuPathDB" id="FungiDB:H257_15559"/>
<feature type="compositionally biased region" description="Basic and acidic residues" evidence="1">
    <location>
        <begin position="118"/>
        <end position="129"/>
    </location>
</feature>
<dbReference type="AlphaFoldDB" id="W4FM55"/>
<dbReference type="RefSeq" id="XP_009842011.1">
    <property type="nucleotide sequence ID" value="XM_009843709.1"/>
</dbReference>
<evidence type="ECO:0000313" key="2">
    <source>
        <dbReference type="EMBL" id="ETV68582.1"/>
    </source>
</evidence>
<gene>
    <name evidence="2" type="ORF">H257_15559</name>
</gene>
<accession>W4FM55</accession>
<feature type="region of interest" description="Disordered" evidence="1">
    <location>
        <begin position="72"/>
        <end position="129"/>
    </location>
</feature>
<reference evidence="2" key="1">
    <citation type="submission" date="2013-12" db="EMBL/GenBank/DDBJ databases">
        <title>The Genome Sequence of Aphanomyces astaci APO3.</title>
        <authorList>
            <consortium name="The Broad Institute Genomics Platform"/>
            <person name="Russ C."/>
            <person name="Tyler B."/>
            <person name="van West P."/>
            <person name="Dieguez-Uribeondo J."/>
            <person name="Young S.K."/>
            <person name="Zeng Q."/>
            <person name="Gargeya S."/>
            <person name="Fitzgerald M."/>
            <person name="Abouelleil A."/>
            <person name="Alvarado L."/>
            <person name="Chapman S.B."/>
            <person name="Gainer-Dewar J."/>
            <person name="Goldberg J."/>
            <person name="Griggs A."/>
            <person name="Gujja S."/>
            <person name="Hansen M."/>
            <person name="Howarth C."/>
            <person name="Imamovic A."/>
            <person name="Ireland A."/>
            <person name="Larimer J."/>
            <person name="McCowan C."/>
            <person name="Murphy C."/>
            <person name="Pearson M."/>
            <person name="Poon T.W."/>
            <person name="Priest M."/>
            <person name="Roberts A."/>
            <person name="Saif S."/>
            <person name="Shea T."/>
            <person name="Sykes S."/>
            <person name="Wortman J."/>
            <person name="Nusbaum C."/>
            <person name="Birren B."/>
        </authorList>
    </citation>
    <scope>NUCLEOTIDE SEQUENCE [LARGE SCALE GENOMIC DNA]</scope>
    <source>
        <strain evidence="2">APO3</strain>
    </source>
</reference>
<sequence length="129" mass="14557">MDTATATRPQAAPATATTTVARVAEPEVRPEVYVLRLDPRPHVRFDEATAIDNEFFGRKKSKRCCIFHKKREFGESSSESEPDSDDSSSSAEARRETWKQKKERNTNANASPNKKKHMCNDRECPQAST</sequence>
<dbReference type="EMBL" id="KI913184">
    <property type="protein sequence ID" value="ETV68582.1"/>
    <property type="molecule type" value="Genomic_DNA"/>
</dbReference>